<sequence>MGKDEETEIGAVEGNRVGSGSYVRGHQMRRRFTVVPRSCSMGMGRIDEDGPCEFGEDTADKAAVNEDDDVTAGKAAEETADLYDGERLCGSGEADAEEEADSADEGVAEAAGGVDLDRDGEGVATEEV</sequence>
<dbReference type="Proteomes" id="UP000823749">
    <property type="component" value="Chromosome 13"/>
</dbReference>
<accession>A0AAV6HVD6</accession>
<keyword evidence="3" id="KW-1185">Reference proteome</keyword>
<proteinExistence type="predicted"/>
<reference evidence="2 3" key="1">
    <citation type="submission" date="2020-08" db="EMBL/GenBank/DDBJ databases">
        <title>Plant Genome Project.</title>
        <authorList>
            <person name="Zhang R.-G."/>
        </authorList>
    </citation>
    <scope>NUCLEOTIDE SEQUENCE [LARGE SCALE GENOMIC DNA]</scope>
    <source>
        <strain evidence="2">WSP0</strain>
        <tissue evidence="2">Leaf</tissue>
    </source>
</reference>
<evidence type="ECO:0000256" key="1">
    <source>
        <dbReference type="SAM" id="MobiDB-lite"/>
    </source>
</evidence>
<evidence type="ECO:0000313" key="2">
    <source>
        <dbReference type="EMBL" id="KAG5517007.1"/>
    </source>
</evidence>
<feature type="region of interest" description="Disordered" evidence="1">
    <location>
        <begin position="1"/>
        <end position="21"/>
    </location>
</feature>
<gene>
    <name evidence="2" type="ORF">RHGRI_037675</name>
</gene>
<feature type="region of interest" description="Disordered" evidence="1">
    <location>
        <begin position="40"/>
        <end position="128"/>
    </location>
</feature>
<name>A0AAV6HVD6_9ERIC</name>
<evidence type="ECO:0000313" key="3">
    <source>
        <dbReference type="Proteomes" id="UP000823749"/>
    </source>
</evidence>
<dbReference type="AlphaFoldDB" id="A0AAV6HVD6"/>
<protein>
    <submittedName>
        <fullName evidence="2">Uncharacterized protein</fullName>
    </submittedName>
</protein>
<organism evidence="2 3">
    <name type="scientific">Rhododendron griersonianum</name>
    <dbReference type="NCBI Taxonomy" id="479676"/>
    <lineage>
        <taxon>Eukaryota</taxon>
        <taxon>Viridiplantae</taxon>
        <taxon>Streptophyta</taxon>
        <taxon>Embryophyta</taxon>
        <taxon>Tracheophyta</taxon>
        <taxon>Spermatophyta</taxon>
        <taxon>Magnoliopsida</taxon>
        <taxon>eudicotyledons</taxon>
        <taxon>Gunneridae</taxon>
        <taxon>Pentapetalae</taxon>
        <taxon>asterids</taxon>
        <taxon>Ericales</taxon>
        <taxon>Ericaceae</taxon>
        <taxon>Ericoideae</taxon>
        <taxon>Rhodoreae</taxon>
        <taxon>Rhododendron</taxon>
    </lineage>
</organism>
<feature type="compositionally biased region" description="Acidic residues" evidence="1">
    <location>
        <begin position="94"/>
        <end position="107"/>
    </location>
</feature>
<comment type="caution">
    <text evidence="2">The sequence shown here is derived from an EMBL/GenBank/DDBJ whole genome shotgun (WGS) entry which is preliminary data.</text>
</comment>
<dbReference type="EMBL" id="JACTNZ010000013">
    <property type="protein sequence ID" value="KAG5517007.1"/>
    <property type="molecule type" value="Genomic_DNA"/>
</dbReference>